<comment type="caution">
    <text evidence="1">The sequence shown here is derived from an EMBL/GenBank/DDBJ whole genome shotgun (WGS) entry which is preliminary data.</text>
</comment>
<protein>
    <submittedName>
        <fullName evidence="1">Uncharacterized protein</fullName>
    </submittedName>
</protein>
<evidence type="ECO:0000313" key="2">
    <source>
        <dbReference type="Proteomes" id="UP000030664"/>
    </source>
</evidence>
<dbReference type="AlphaFoldDB" id="A0A0B0DDD3"/>
<organism evidence="1 2">
    <name type="scientific">Kocuria marina</name>
    <dbReference type="NCBI Taxonomy" id="223184"/>
    <lineage>
        <taxon>Bacteria</taxon>
        <taxon>Bacillati</taxon>
        <taxon>Actinomycetota</taxon>
        <taxon>Actinomycetes</taxon>
        <taxon>Micrococcales</taxon>
        <taxon>Micrococcaceae</taxon>
        <taxon>Kocuria</taxon>
    </lineage>
</organism>
<gene>
    <name evidence="1" type="ORF">AS25_08540</name>
</gene>
<dbReference type="EMBL" id="JROM01000032">
    <property type="protein sequence ID" value="KHE74167.1"/>
    <property type="molecule type" value="Genomic_DNA"/>
</dbReference>
<sequence length="79" mass="9007">MQFGGYLLSAKRSHLFQVESLPLRYFKPRKHPTLAFGALYIEVQKRPAGHRSDVEGKQSVSSAFWHFGADVLAQGRYLQ</sequence>
<name>A0A0B0DDD3_9MICC</name>
<evidence type="ECO:0000313" key="1">
    <source>
        <dbReference type="EMBL" id="KHE74167.1"/>
    </source>
</evidence>
<accession>A0A0B0DDD3</accession>
<dbReference type="Proteomes" id="UP000030664">
    <property type="component" value="Unassembled WGS sequence"/>
</dbReference>
<reference evidence="1 2" key="1">
    <citation type="submission" date="2014-09" db="EMBL/GenBank/DDBJ databases">
        <title>High-quality draft genome sequence of Kocuria marina SO9-6, an actinobacterium isolated from a copper mine.</title>
        <authorList>
            <person name="Castro D.B."/>
            <person name="Pereira L.B."/>
            <person name="Silva M.V."/>
            <person name="Silva B.P."/>
            <person name="Zanardi B.R."/>
            <person name="Carlos C."/>
            <person name="Belgini D.R."/>
            <person name="Limache E.G."/>
            <person name="Lacerda G.V."/>
            <person name="Nery M.B."/>
            <person name="Gomes M.B."/>
            <person name="Souza S."/>
            <person name="Silva T.M."/>
            <person name="Rodrigues V.D."/>
            <person name="Paulino L.C."/>
            <person name="Vicentini R."/>
            <person name="Ferraz L.F."/>
            <person name="Ottoboni L.M."/>
        </authorList>
    </citation>
    <scope>NUCLEOTIDE SEQUENCE [LARGE SCALE GENOMIC DNA]</scope>
    <source>
        <strain evidence="1 2">SO9-6</strain>
    </source>
</reference>
<proteinExistence type="predicted"/>